<organism evidence="1 2">
    <name type="scientific">Novipirellula rosea</name>
    <dbReference type="NCBI Taxonomy" id="1031540"/>
    <lineage>
        <taxon>Bacteria</taxon>
        <taxon>Pseudomonadati</taxon>
        <taxon>Planctomycetota</taxon>
        <taxon>Planctomycetia</taxon>
        <taxon>Pirellulales</taxon>
        <taxon>Pirellulaceae</taxon>
        <taxon>Novipirellula</taxon>
    </lineage>
</organism>
<dbReference type="RefSeq" id="WP_345326592.1">
    <property type="nucleotide sequence ID" value="NZ_BAABGA010000067.1"/>
</dbReference>
<protein>
    <submittedName>
        <fullName evidence="1">Uncharacterized protein</fullName>
    </submittedName>
</protein>
<sequence length="274" mass="31997">MAIDEFKMPESVIDAITNTTALTYRASQLRLIDRKDWELSWVSVSSEETEYVEEDPRSYEGFYIIDALPILEPADGWQTQLYWYPYYQRFGQWDGEHRNAYVFQSAHWNDIAKSPEVFLDGLLDPSRDFVTFLRPWLDDDSKFLTREEMYSWVEERISAQPTLPLNHEAIAIQLRIDEILKQIDSLLRTITSVGDVQATKSHLEKLVNALEENRFEFDSIDEDLISDETESVLLDHVDNIQDTIHSLQSQSRRVSSIAKEHPEVQQLLTMIVSF</sequence>
<dbReference type="EMBL" id="BAABGA010000067">
    <property type="protein sequence ID" value="GAA4464156.1"/>
    <property type="molecule type" value="Genomic_DNA"/>
</dbReference>
<name>A0ABP8NB06_9BACT</name>
<gene>
    <name evidence="1" type="ORF">GCM10023156_50370</name>
</gene>
<evidence type="ECO:0000313" key="2">
    <source>
        <dbReference type="Proteomes" id="UP001500840"/>
    </source>
</evidence>
<dbReference type="Proteomes" id="UP001500840">
    <property type="component" value="Unassembled WGS sequence"/>
</dbReference>
<comment type="caution">
    <text evidence="1">The sequence shown here is derived from an EMBL/GenBank/DDBJ whole genome shotgun (WGS) entry which is preliminary data.</text>
</comment>
<evidence type="ECO:0000313" key="1">
    <source>
        <dbReference type="EMBL" id="GAA4464156.1"/>
    </source>
</evidence>
<keyword evidence="2" id="KW-1185">Reference proteome</keyword>
<accession>A0ABP8NB06</accession>
<reference evidence="2" key="1">
    <citation type="journal article" date="2019" name="Int. J. Syst. Evol. Microbiol.">
        <title>The Global Catalogue of Microorganisms (GCM) 10K type strain sequencing project: providing services to taxonomists for standard genome sequencing and annotation.</title>
        <authorList>
            <consortium name="The Broad Institute Genomics Platform"/>
            <consortium name="The Broad Institute Genome Sequencing Center for Infectious Disease"/>
            <person name="Wu L."/>
            <person name="Ma J."/>
        </authorList>
    </citation>
    <scope>NUCLEOTIDE SEQUENCE [LARGE SCALE GENOMIC DNA]</scope>
    <source>
        <strain evidence="2">JCM 17759</strain>
    </source>
</reference>
<proteinExistence type="predicted"/>